<comment type="caution">
    <text evidence="1">The sequence shown here is derived from an EMBL/GenBank/DDBJ whole genome shotgun (WGS) entry which is preliminary data.</text>
</comment>
<dbReference type="RefSeq" id="WP_034842349.1">
    <property type="nucleotide sequence ID" value="NZ_JOKH01000009.1"/>
</dbReference>
<dbReference type="OrthoDB" id="9148850at2"/>
<gene>
    <name evidence="1" type="ORF">GZ78_26810</name>
</gene>
<dbReference type="eggNOG" id="ENOG5032TJQ">
    <property type="taxonomic scope" value="Bacteria"/>
</dbReference>
<evidence type="ECO:0000313" key="1">
    <source>
        <dbReference type="EMBL" id="KEQ13157.1"/>
    </source>
</evidence>
<name>A0A081N3Y4_9GAMM</name>
<sequence>MNMTEMGEVYAFLLRHRIAESQPQERRRRSSQTGLISERDACCILKDADEEQMQQFRSFLAGQGLQLAMFDSADYPGIPPGGQIYLMLRNPEAELPTMFSQQPLIQKLSIRKESQETTAVWFIHIWMLMLGLLYTRNNRALSDVSLYQDAVFSQEELLDALKTHLETLRRGGLQDQELPRQIAILLTEKGEDISRRVRNFIDCLMDASLLTEKGKNIFQQTLLGALEVEQSGLNHLRHLIPDDIAQRIILPAESRQPEEEIQTVQESVDVRH</sequence>
<keyword evidence="2" id="KW-1185">Reference proteome</keyword>
<dbReference type="EMBL" id="JOKH01000009">
    <property type="protein sequence ID" value="KEQ13157.1"/>
    <property type="molecule type" value="Genomic_DNA"/>
</dbReference>
<protein>
    <submittedName>
        <fullName evidence="1">Uncharacterized protein</fullName>
    </submittedName>
</protein>
<dbReference type="AlphaFoldDB" id="A0A081N3Y4"/>
<evidence type="ECO:0000313" key="2">
    <source>
        <dbReference type="Proteomes" id="UP000028073"/>
    </source>
</evidence>
<proteinExistence type="predicted"/>
<reference evidence="1 2" key="1">
    <citation type="submission" date="2014-06" db="EMBL/GenBank/DDBJ databases">
        <title>Whole Genome Sequences of Three Symbiotic Endozoicomonas Bacteria.</title>
        <authorList>
            <person name="Neave M.J."/>
            <person name="Apprill A."/>
            <person name="Voolstra C.R."/>
        </authorList>
    </citation>
    <scope>NUCLEOTIDE SEQUENCE [LARGE SCALE GENOMIC DNA]</scope>
    <source>
        <strain evidence="1 2">DSM 25634</strain>
    </source>
</reference>
<organism evidence="1 2">
    <name type="scientific">Endozoicomonas numazuensis</name>
    <dbReference type="NCBI Taxonomy" id="1137799"/>
    <lineage>
        <taxon>Bacteria</taxon>
        <taxon>Pseudomonadati</taxon>
        <taxon>Pseudomonadota</taxon>
        <taxon>Gammaproteobacteria</taxon>
        <taxon>Oceanospirillales</taxon>
        <taxon>Endozoicomonadaceae</taxon>
        <taxon>Endozoicomonas</taxon>
    </lineage>
</organism>
<accession>A0A081N3Y4</accession>
<dbReference type="Proteomes" id="UP000028073">
    <property type="component" value="Unassembled WGS sequence"/>
</dbReference>